<feature type="transmembrane region" description="Helical" evidence="1">
    <location>
        <begin position="171"/>
        <end position="194"/>
    </location>
</feature>
<protein>
    <submittedName>
        <fullName evidence="3">Putative Acyltransferase</fullName>
    </submittedName>
</protein>
<dbReference type="InterPro" id="IPR002656">
    <property type="entry name" value="Acyl_transf_3_dom"/>
</dbReference>
<keyword evidence="1" id="KW-1133">Transmembrane helix</keyword>
<dbReference type="PANTHER" id="PTHR23028">
    <property type="entry name" value="ACETYLTRANSFERASE"/>
    <property type="match status" value="1"/>
</dbReference>
<feature type="domain" description="Acyltransferase 3" evidence="2">
    <location>
        <begin position="10"/>
        <end position="349"/>
    </location>
</feature>
<feature type="transmembrane region" description="Helical" evidence="1">
    <location>
        <begin position="276"/>
        <end position="297"/>
    </location>
</feature>
<gene>
    <name evidence="3" type="ORF">MPLDJ20_20610</name>
</gene>
<keyword evidence="1" id="KW-0812">Transmembrane</keyword>
<feature type="transmembrane region" description="Helical" evidence="1">
    <location>
        <begin position="49"/>
        <end position="72"/>
    </location>
</feature>
<keyword evidence="3" id="KW-0012">Acyltransferase</keyword>
<evidence type="ECO:0000313" key="3">
    <source>
        <dbReference type="EMBL" id="CDX36565.1"/>
    </source>
</evidence>
<evidence type="ECO:0000259" key="2">
    <source>
        <dbReference type="Pfam" id="PF01757"/>
    </source>
</evidence>
<name>A0A090EYJ1_MESPL</name>
<evidence type="ECO:0000256" key="1">
    <source>
        <dbReference type="SAM" id="Phobius"/>
    </source>
</evidence>
<feature type="transmembrane region" description="Helical" evidence="1">
    <location>
        <begin position="309"/>
        <end position="326"/>
    </location>
</feature>
<keyword evidence="1" id="KW-0472">Membrane</keyword>
<feature type="transmembrane region" description="Helical" evidence="1">
    <location>
        <begin position="332"/>
        <end position="353"/>
    </location>
</feature>
<dbReference type="InterPro" id="IPR050879">
    <property type="entry name" value="Acyltransferase_3"/>
</dbReference>
<feature type="transmembrane region" description="Helical" evidence="1">
    <location>
        <begin position="206"/>
        <end position="227"/>
    </location>
</feature>
<feature type="transmembrane region" description="Helical" evidence="1">
    <location>
        <begin position="141"/>
        <end position="164"/>
    </location>
</feature>
<dbReference type="GO" id="GO:0016747">
    <property type="term" value="F:acyltransferase activity, transferring groups other than amino-acyl groups"/>
    <property type="evidence" value="ECO:0007669"/>
    <property type="project" value="InterPro"/>
</dbReference>
<feature type="transmembrane region" description="Helical" evidence="1">
    <location>
        <begin position="92"/>
        <end position="113"/>
    </location>
</feature>
<keyword evidence="3" id="KW-0808">Transferase</keyword>
<evidence type="ECO:0000313" key="4">
    <source>
        <dbReference type="Proteomes" id="UP000046373"/>
    </source>
</evidence>
<organism evidence="3 4">
    <name type="scientific">Mesorhizobium plurifarium</name>
    <dbReference type="NCBI Taxonomy" id="69974"/>
    <lineage>
        <taxon>Bacteria</taxon>
        <taxon>Pseudomonadati</taxon>
        <taxon>Pseudomonadota</taxon>
        <taxon>Alphaproteobacteria</taxon>
        <taxon>Hyphomicrobiales</taxon>
        <taxon>Phyllobacteriaceae</taxon>
        <taxon>Mesorhizobium</taxon>
    </lineage>
</organism>
<dbReference type="Pfam" id="PF01757">
    <property type="entry name" value="Acyl_transf_3"/>
    <property type="match status" value="1"/>
</dbReference>
<sequence length="384" mass="42142">MADVASGRNNPWLDLVRSAAILLVLLRHGERALHPGSGEANLGALQTVFMNGWVGVDLFFVLSGYLIARHLLRTGVGSSNFRIGRYLAMRALRIVPAYLAVLALVVAGAFPLFGVAPERLVFRVAYHLVFLQDYLPSDINVVFWSLGVEEKFYLLAPWLIFLLLRCRAGSLQALLLLSCFAFPVAFRTITYFGLHETLDYPRFWSLFRSPFHMTLEGLVIGVGIALAQQRGLVVPSRRSGICVLAVGAFVFCVWLASQDFMSSIGIFDATLQPALIAGLAGIVTAGAVQLIGTPLPFTPFFQLLSRLSYSLYLIHYPLIPLLQAVALPHGTLIFWMAYFSASLVAAGVLHLAIEKPFLRWKDWLASKDGHTAEPNIAVAQGGAR</sequence>
<dbReference type="AlphaFoldDB" id="A0A090EYJ1"/>
<dbReference type="EMBL" id="CCNB01000012">
    <property type="protein sequence ID" value="CDX36565.1"/>
    <property type="molecule type" value="Genomic_DNA"/>
</dbReference>
<reference evidence="3 4" key="1">
    <citation type="submission" date="2014-08" db="EMBL/GenBank/DDBJ databases">
        <authorList>
            <person name="Moulin Lionel"/>
        </authorList>
    </citation>
    <scope>NUCLEOTIDE SEQUENCE [LARGE SCALE GENOMIC DNA]</scope>
</reference>
<feature type="transmembrane region" description="Helical" evidence="1">
    <location>
        <begin position="239"/>
        <end position="256"/>
    </location>
</feature>
<dbReference type="GO" id="GO:0016020">
    <property type="term" value="C:membrane"/>
    <property type="evidence" value="ECO:0007669"/>
    <property type="project" value="TreeGrafter"/>
</dbReference>
<proteinExistence type="predicted"/>
<accession>A0A090EYJ1</accession>
<dbReference type="Proteomes" id="UP000046373">
    <property type="component" value="Unassembled WGS sequence"/>
</dbReference>
<dbReference type="PANTHER" id="PTHR23028:SF53">
    <property type="entry name" value="ACYL_TRANSF_3 DOMAIN-CONTAINING PROTEIN"/>
    <property type="match status" value="1"/>
</dbReference>
<dbReference type="GO" id="GO:0009103">
    <property type="term" value="P:lipopolysaccharide biosynthetic process"/>
    <property type="evidence" value="ECO:0007669"/>
    <property type="project" value="TreeGrafter"/>
</dbReference>